<accession>A0ABP0QYZ8</accession>
<feature type="compositionally biased region" description="Basic and acidic residues" evidence="1">
    <location>
        <begin position="178"/>
        <end position="200"/>
    </location>
</feature>
<dbReference type="EMBL" id="CAXAMM010040440">
    <property type="protein sequence ID" value="CAK9093184.1"/>
    <property type="molecule type" value="Genomic_DNA"/>
</dbReference>
<feature type="compositionally biased region" description="Low complexity" evidence="1">
    <location>
        <begin position="405"/>
        <end position="417"/>
    </location>
</feature>
<name>A0ABP0QYZ8_9DINO</name>
<feature type="region of interest" description="Disordered" evidence="1">
    <location>
        <begin position="220"/>
        <end position="284"/>
    </location>
</feature>
<feature type="region of interest" description="Disordered" evidence="1">
    <location>
        <begin position="340"/>
        <end position="425"/>
    </location>
</feature>
<keyword evidence="3" id="KW-1185">Reference proteome</keyword>
<protein>
    <submittedName>
        <fullName evidence="2">Uncharacterized protein</fullName>
    </submittedName>
</protein>
<gene>
    <name evidence="2" type="ORF">SCF082_LOCUS43836</name>
</gene>
<evidence type="ECO:0000256" key="1">
    <source>
        <dbReference type="SAM" id="MobiDB-lite"/>
    </source>
</evidence>
<feature type="region of interest" description="Disordered" evidence="1">
    <location>
        <begin position="140"/>
        <end position="200"/>
    </location>
</feature>
<organism evidence="2 3">
    <name type="scientific">Durusdinium trenchii</name>
    <dbReference type="NCBI Taxonomy" id="1381693"/>
    <lineage>
        <taxon>Eukaryota</taxon>
        <taxon>Sar</taxon>
        <taxon>Alveolata</taxon>
        <taxon>Dinophyceae</taxon>
        <taxon>Suessiales</taxon>
        <taxon>Symbiodiniaceae</taxon>
        <taxon>Durusdinium</taxon>
    </lineage>
</organism>
<feature type="compositionally biased region" description="Polar residues" evidence="1">
    <location>
        <begin position="270"/>
        <end position="280"/>
    </location>
</feature>
<sequence>MAIHKEVCKACGAPPLPDALFCHLCGRERVSEDNSASVVQYSEVLEVLRTARYPALLEVKWTLTEADAYTLSSSSDAAEAIASGQAILSCSSAQEAETLVAQLSNCFPKGIDGTFPVSEGVLPSNQDALCSPSPLAPLERPSQACGQHWQPPETAESVDLSRRSLSPGTRTLKKRNSRLGEGHHTKATEKSNRLWADRSEAPRPKLAEWARVQANLKPKATCAPAARRWGSDRSPSPSAASTGPSTAHSLLSPGYLDRMREKSASARQACPTSPAQNPRTRASRDVAIQAQSCISTMASWGDTEVGRSETCVFTAPSLNVPQMRGPPSNTDSAGIKLGRLRGAQTQRPSRDSEAPESPSWWPSPGMRLASPVRSQTKSDDISPERSPALALSRAKGALGKRQLQARASGSSSSTGCSGRCGAGHRGRVTVTLKRARRKRGARKGTRQGGRRPAEQKLLSFDLCVEKTSAEDLNEDAQQNFQPKLLTFVLKTLVKAPDLEAATSLVPSPLKAKLEVTEPA</sequence>
<comment type="caution">
    <text evidence="2">The sequence shown here is derived from an EMBL/GenBank/DDBJ whole genome shotgun (WGS) entry which is preliminary data.</text>
</comment>
<evidence type="ECO:0000313" key="2">
    <source>
        <dbReference type="EMBL" id="CAK9093184.1"/>
    </source>
</evidence>
<reference evidence="2 3" key="1">
    <citation type="submission" date="2024-02" db="EMBL/GenBank/DDBJ databases">
        <authorList>
            <person name="Chen Y."/>
            <person name="Shah S."/>
            <person name="Dougan E. K."/>
            <person name="Thang M."/>
            <person name="Chan C."/>
        </authorList>
    </citation>
    <scope>NUCLEOTIDE SEQUENCE [LARGE SCALE GENOMIC DNA]</scope>
</reference>
<proteinExistence type="predicted"/>
<feature type="compositionally biased region" description="Low complexity" evidence="1">
    <location>
        <begin position="234"/>
        <end position="249"/>
    </location>
</feature>
<dbReference type="Proteomes" id="UP001642464">
    <property type="component" value="Unassembled WGS sequence"/>
</dbReference>
<feature type="compositionally biased region" description="Low complexity" evidence="1">
    <location>
        <begin position="355"/>
        <end position="364"/>
    </location>
</feature>
<evidence type="ECO:0000313" key="3">
    <source>
        <dbReference type="Proteomes" id="UP001642464"/>
    </source>
</evidence>